<feature type="region of interest" description="Disordered" evidence="1">
    <location>
        <begin position="62"/>
        <end position="85"/>
    </location>
</feature>
<gene>
    <name evidence="2" type="ORF">CRG98_024780</name>
</gene>
<dbReference type="Proteomes" id="UP000233551">
    <property type="component" value="Unassembled WGS sequence"/>
</dbReference>
<sequence>MQTSNRAADKTKGGSLNEIEKPGGPRGEFCCWECLDRGALVPERRWVALVARFVSGTCSYRSSHGRLAVTREPPPSQSPRRRESD</sequence>
<feature type="region of interest" description="Disordered" evidence="1">
    <location>
        <begin position="1"/>
        <end position="26"/>
    </location>
</feature>
<name>A0A2I0JF14_PUNGR</name>
<keyword evidence="3" id="KW-1185">Reference proteome</keyword>
<evidence type="ECO:0000313" key="3">
    <source>
        <dbReference type="Proteomes" id="UP000233551"/>
    </source>
</evidence>
<reference evidence="2 3" key="1">
    <citation type="submission" date="2017-11" db="EMBL/GenBank/DDBJ databases">
        <title>De-novo sequencing of pomegranate (Punica granatum L.) genome.</title>
        <authorList>
            <person name="Akparov Z."/>
            <person name="Amiraslanov A."/>
            <person name="Hajiyeva S."/>
            <person name="Abbasov M."/>
            <person name="Kaur K."/>
            <person name="Hamwieh A."/>
            <person name="Solovyev V."/>
            <person name="Salamov A."/>
            <person name="Braich B."/>
            <person name="Kosarev P."/>
            <person name="Mahmoud A."/>
            <person name="Hajiyev E."/>
            <person name="Babayeva S."/>
            <person name="Izzatullayeva V."/>
            <person name="Mammadov A."/>
            <person name="Mammadov A."/>
            <person name="Sharifova S."/>
            <person name="Ojaghi J."/>
            <person name="Eynullazada K."/>
            <person name="Bayramov B."/>
            <person name="Abdulazimova A."/>
            <person name="Shahmuradov I."/>
        </authorList>
    </citation>
    <scope>NUCLEOTIDE SEQUENCE [LARGE SCALE GENOMIC DNA]</scope>
    <source>
        <strain evidence="3">cv. AG2017</strain>
        <tissue evidence="2">Leaf</tissue>
    </source>
</reference>
<proteinExistence type="predicted"/>
<accession>A0A2I0JF14</accession>
<dbReference type="AlphaFoldDB" id="A0A2I0JF14"/>
<organism evidence="2 3">
    <name type="scientific">Punica granatum</name>
    <name type="common">Pomegranate</name>
    <dbReference type="NCBI Taxonomy" id="22663"/>
    <lineage>
        <taxon>Eukaryota</taxon>
        <taxon>Viridiplantae</taxon>
        <taxon>Streptophyta</taxon>
        <taxon>Embryophyta</taxon>
        <taxon>Tracheophyta</taxon>
        <taxon>Spermatophyta</taxon>
        <taxon>Magnoliopsida</taxon>
        <taxon>eudicotyledons</taxon>
        <taxon>Gunneridae</taxon>
        <taxon>Pentapetalae</taxon>
        <taxon>rosids</taxon>
        <taxon>malvids</taxon>
        <taxon>Myrtales</taxon>
        <taxon>Lythraceae</taxon>
        <taxon>Punica</taxon>
    </lineage>
</organism>
<evidence type="ECO:0000256" key="1">
    <source>
        <dbReference type="SAM" id="MobiDB-lite"/>
    </source>
</evidence>
<protein>
    <submittedName>
        <fullName evidence="2">Uncharacterized protein</fullName>
    </submittedName>
</protein>
<feature type="compositionally biased region" description="Basic and acidic residues" evidence="1">
    <location>
        <begin position="7"/>
        <end position="23"/>
    </location>
</feature>
<comment type="caution">
    <text evidence="2">The sequence shown here is derived from an EMBL/GenBank/DDBJ whole genome shotgun (WGS) entry which is preliminary data.</text>
</comment>
<evidence type="ECO:0000313" key="2">
    <source>
        <dbReference type="EMBL" id="PKI54829.1"/>
    </source>
</evidence>
<dbReference type="EMBL" id="PGOL01001763">
    <property type="protein sequence ID" value="PKI54829.1"/>
    <property type="molecule type" value="Genomic_DNA"/>
</dbReference>